<evidence type="ECO:0000256" key="1">
    <source>
        <dbReference type="SAM" id="MobiDB-lite"/>
    </source>
</evidence>
<dbReference type="EnsemblMetazoa" id="Aqu2.1.31299_001">
    <property type="protein sequence ID" value="Aqu2.1.31299_001"/>
    <property type="gene ID" value="Aqu2.1.31299"/>
</dbReference>
<organism evidence="2">
    <name type="scientific">Amphimedon queenslandica</name>
    <name type="common">Sponge</name>
    <dbReference type="NCBI Taxonomy" id="400682"/>
    <lineage>
        <taxon>Eukaryota</taxon>
        <taxon>Metazoa</taxon>
        <taxon>Porifera</taxon>
        <taxon>Demospongiae</taxon>
        <taxon>Heteroscleromorpha</taxon>
        <taxon>Haplosclerida</taxon>
        <taxon>Niphatidae</taxon>
        <taxon>Amphimedon</taxon>
    </lineage>
</organism>
<name>A0A1X7UUV4_AMPQE</name>
<reference evidence="2" key="1">
    <citation type="submission" date="2017-05" db="UniProtKB">
        <authorList>
            <consortium name="EnsemblMetazoa"/>
        </authorList>
    </citation>
    <scope>IDENTIFICATION</scope>
</reference>
<dbReference type="AlphaFoldDB" id="A0A1X7UUV4"/>
<feature type="region of interest" description="Disordered" evidence="1">
    <location>
        <begin position="1"/>
        <end position="20"/>
    </location>
</feature>
<accession>A0A1X7UUV4</accession>
<dbReference type="InParanoid" id="A0A1X7UUV4"/>
<feature type="compositionally biased region" description="Polar residues" evidence="1">
    <location>
        <begin position="1"/>
        <end position="12"/>
    </location>
</feature>
<proteinExistence type="predicted"/>
<evidence type="ECO:0000313" key="2">
    <source>
        <dbReference type="EnsemblMetazoa" id="Aqu2.1.31299_001"/>
    </source>
</evidence>
<sequence length="63" mass="7235">MMSAFTQSNQRSDGLRSDICDGEPFKTHPLVSRDDINSLQVLLYYDDLKVCYPLSSQTKKHKL</sequence>
<protein>
    <submittedName>
        <fullName evidence="2">Uncharacterized protein</fullName>
    </submittedName>
</protein>